<dbReference type="SUPFAM" id="SSF49842">
    <property type="entry name" value="TNF-like"/>
    <property type="match status" value="3"/>
</dbReference>
<dbReference type="SMART" id="SM00110">
    <property type="entry name" value="C1Q"/>
    <property type="match status" value="1"/>
</dbReference>
<evidence type="ECO:0000259" key="5">
    <source>
        <dbReference type="PROSITE" id="PS50871"/>
    </source>
</evidence>
<dbReference type="Gene3D" id="2.60.120.40">
    <property type="match status" value="3"/>
</dbReference>
<accession>A0A8B8B1Q5</accession>
<dbReference type="RefSeq" id="XP_022297342.1">
    <property type="nucleotide sequence ID" value="XM_022441634.1"/>
</dbReference>
<comment type="subcellular location">
    <subcellularLocation>
        <location evidence="1">Secreted</location>
    </subcellularLocation>
</comment>
<evidence type="ECO:0000256" key="3">
    <source>
        <dbReference type="ARBA" id="ARBA00022729"/>
    </source>
</evidence>
<dbReference type="GeneID" id="111106811"/>
<keyword evidence="6" id="KW-1185">Reference proteome</keyword>
<dbReference type="PRINTS" id="PR00007">
    <property type="entry name" value="COMPLEMNTC1Q"/>
</dbReference>
<dbReference type="OrthoDB" id="6368610at2759"/>
<name>A0A8B8B1Q5_CRAVI</name>
<gene>
    <name evidence="7" type="primary">LOC111106811</name>
</gene>
<evidence type="ECO:0000313" key="6">
    <source>
        <dbReference type="Proteomes" id="UP000694844"/>
    </source>
</evidence>
<dbReference type="PANTHER" id="PTHR22923:SF116">
    <property type="entry name" value="C1Q DOMAIN-CONTAINING PROTEIN"/>
    <property type="match status" value="1"/>
</dbReference>
<dbReference type="Pfam" id="PF00386">
    <property type="entry name" value="C1q"/>
    <property type="match status" value="2"/>
</dbReference>
<feature type="signal peptide" evidence="4">
    <location>
        <begin position="1"/>
        <end position="20"/>
    </location>
</feature>
<dbReference type="PROSITE" id="PS50871">
    <property type="entry name" value="C1Q"/>
    <property type="match status" value="1"/>
</dbReference>
<feature type="domain" description="C1q" evidence="5">
    <location>
        <begin position="55"/>
        <end position="209"/>
    </location>
</feature>
<protein>
    <submittedName>
        <fullName evidence="7">Uncharacterized protein LOC111106811</fullName>
    </submittedName>
</protein>
<sequence>MMGLKCSVLLLIFLSSLVKSQTIYDQLNEHTHKDCDISSIQQELRKGFIDLQQKVDNLQSPPTETFTINYAFHAQLTSTVINDYVIYDNVLTNEGAAYDKTTGIFTCKSSGTYVFSWTTADSNFRETRADLLVNEISVGVTNIYRRQYYYSWTEVVGSSTGLVAYNLQTGDEVKVKVNGRADALFSTFSGWQLHQGAPSFYARVSLSDSQSNGSETRFHNVLNNNKDMYNPETNTFTAQESGLYAFTASVEVTDGHAYFRAKRGEVKDELNFFPWYRRRANLPSSVLNSYPSRGFPGTASTLQLLALWRGDNVYWHSSFNVTLAPFTTTASGWFIGPFDTRPAFMASLESSSSSSPVNFTNEYLDMTASLSGSEFRAPKAGVYVIFWTAGHYINPLHSMLLVNEINVGHAMSDEADGSNVVIIRLQKNDNVSVEIDATAYYGSTMISGYWLF</sequence>
<dbReference type="KEGG" id="cvn:111106811"/>
<dbReference type="PANTHER" id="PTHR22923">
    <property type="entry name" value="CEREBELLIN-RELATED"/>
    <property type="match status" value="1"/>
</dbReference>
<dbReference type="GO" id="GO:0005576">
    <property type="term" value="C:extracellular region"/>
    <property type="evidence" value="ECO:0007669"/>
    <property type="project" value="UniProtKB-SubCell"/>
</dbReference>
<evidence type="ECO:0000313" key="7">
    <source>
        <dbReference type="RefSeq" id="XP_022297342.1"/>
    </source>
</evidence>
<organism evidence="6 7">
    <name type="scientific">Crassostrea virginica</name>
    <name type="common">Eastern oyster</name>
    <dbReference type="NCBI Taxonomy" id="6565"/>
    <lineage>
        <taxon>Eukaryota</taxon>
        <taxon>Metazoa</taxon>
        <taxon>Spiralia</taxon>
        <taxon>Lophotrochozoa</taxon>
        <taxon>Mollusca</taxon>
        <taxon>Bivalvia</taxon>
        <taxon>Autobranchia</taxon>
        <taxon>Pteriomorphia</taxon>
        <taxon>Ostreida</taxon>
        <taxon>Ostreoidea</taxon>
        <taxon>Ostreidae</taxon>
        <taxon>Crassostrea</taxon>
    </lineage>
</organism>
<keyword evidence="2" id="KW-0964">Secreted</keyword>
<reference evidence="7" key="1">
    <citation type="submission" date="2025-08" db="UniProtKB">
        <authorList>
            <consortium name="RefSeq"/>
        </authorList>
    </citation>
    <scope>IDENTIFICATION</scope>
    <source>
        <tissue evidence="7">Whole sample</tissue>
    </source>
</reference>
<dbReference type="InterPro" id="IPR001073">
    <property type="entry name" value="C1q_dom"/>
</dbReference>
<dbReference type="InterPro" id="IPR050822">
    <property type="entry name" value="Cerebellin_Synaptic_Org"/>
</dbReference>
<dbReference type="AlphaFoldDB" id="A0A8B8B1Q5"/>
<keyword evidence="3 4" id="KW-0732">Signal</keyword>
<feature type="chain" id="PRO_5034449689" evidence="4">
    <location>
        <begin position="21"/>
        <end position="452"/>
    </location>
</feature>
<dbReference type="InterPro" id="IPR008983">
    <property type="entry name" value="Tumour_necrosis_fac-like_dom"/>
</dbReference>
<evidence type="ECO:0000256" key="4">
    <source>
        <dbReference type="SAM" id="SignalP"/>
    </source>
</evidence>
<evidence type="ECO:0000256" key="1">
    <source>
        <dbReference type="ARBA" id="ARBA00004613"/>
    </source>
</evidence>
<dbReference type="Proteomes" id="UP000694844">
    <property type="component" value="Chromosome 8"/>
</dbReference>
<proteinExistence type="predicted"/>
<evidence type="ECO:0000256" key="2">
    <source>
        <dbReference type="ARBA" id="ARBA00022525"/>
    </source>
</evidence>